<dbReference type="EMBL" id="JANPWB010000004">
    <property type="protein sequence ID" value="KAJ1193301.1"/>
    <property type="molecule type" value="Genomic_DNA"/>
</dbReference>
<proteinExistence type="predicted"/>
<gene>
    <name evidence="1" type="ORF">NDU88_002600</name>
</gene>
<reference evidence="1" key="1">
    <citation type="journal article" date="2022" name="bioRxiv">
        <title>Sequencing and chromosome-scale assembly of the giantPleurodeles waltlgenome.</title>
        <authorList>
            <person name="Brown T."/>
            <person name="Elewa A."/>
            <person name="Iarovenko S."/>
            <person name="Subramanian E."/>
            <person name="Araus A.J."/>
            <person name="Petzold A."/>
            <person name="Susuki M."/>
            <person name="Suzuki K.-i.T."/>
            <person name="Hayashi T."/>
            <person name="Toyoda A."/>
            <person name="Oliveira C."/>
            <person name="Osipova E."/>
            <person name="Leigh N.D."/>
            <person name="Simon A."/>
            <person name="Yun M.H."/>
        </authorList>
    </citation>
    <scope>NUCLEOTIDE SEQUENCE</scope>
    <source>
        <strain evidence="1">20211129_DDA</strain>
        <tissue evidence="1">Liver</tissue>
    </source>
</reference>
<comment type="caution">
    <text evidence="1">The sequence shown here is derived from an EMBL/GenBank/DDBJ whole genome shotgun (WGS) entry which is preliminary data.</text>
</comment>
<evidence type="ECO:0000313" key="2">
    <source>
        <dbReference type="Proteomes" id="UP001066276"/>
    </source>
</evidence>
<name>A0AAV7UY32_PLEWA</name>
<accession>A0AAV7UY32</accession>
<protein>
    <submittedName>
        <fullName evidence="1">Uncharacterized protein</fullName>
    </submittedName>
</protein>
<organism evidence="1 2">
    <name type="scientific">Pleurodeles waltl</name>
    <name type="common">Iberian ribbed newt</name>
    <dbReference type="NCBI Taxonomy" id="8319"/>
    <lineage>
        <taxon>Eukaryota</taxon>
        <taxon>Metazoa</taxon>
        <taxon>Chordata</taxon>
        <taxon>Craniata</taxon>
        <taxon>Vertebrata</taxon>
        <taxon>Euteleostomi</taxon>
        <taxon>Amphibia</taxon>
        <taxon>Batrachia</taxon>
        <taxon>Caudata</taxon>
        <taxon>Salamandroidea</taxon>
        <taxon>Salamandridae</taxon>
        <taxon>Pleurodelinae</taxon>
        <taxon>Pleurodeles</taxon>
    </lineage>
</organism>
<dbReference type="AlphaFoldDB" id="A0AAV7UY32"/>
<evidence type="ECO:0000313" key="1">
    <source>
        <dbReference type="EMBL" id="KAJ1193301.1"/>
    </source>
</evidence>
<dbReference type="Proteomes" id="UP001066276">
    <property type="component" value="Chromosome 2_2"/>
</dbReference>
<keyword evidence="2" id="KW-1185">Reference proteome</keyword>
<sequence length="85" mass="9417">MLTFSLEQAVSALEKDVAPDVIRHAPFLRLSSGDRVVLGAAKTNWDSVCGCDERVLRTKYGAPEGCTTPQAATNDLYLWRVSYRK</sequence>